<feature type="region of interest" description="Disordered" evidence="1">
    <location>
        <begin position="444"/>
        <end position="496"/>
    </location>
</feature>
<evidence type="ECO:0000313" key="3">
    <source>
        <dbReference type="Proteomes" id="UP000256345"/>
    </source>
</evidence>
<evidence type="ECO:0008006" key="4">
    <source>
        <dbReference type="Google" id="ProtNLM"/>
    </source>
</evidence>
<accession>A0ABX9JV55</accession>
<protein>
    <recommendedName>
        <fullName evidence="4">Lipoprotein</fullName>
    </recommendedName>
</protein>
<gene>
    <name evidence="2" type="ORF">ATI61_10931</name>
</gene>
<proteinExistence type="predicted"/>
<evidence type="ECO:0000313" key="2">
    <source>
        <dbReference type="EMBL" id="REG27696.1"/>
    </source>
</evidence>
<dbReference type="EMBL" id="QUMU01000009">
    <property type="protein sequence ID" value="REG27696.1"/>
    <property type="molecule type" value="Genomic_DNA"/>
</dbReference>
<dbReference type="PROSITE" id="PS51257">
    <property type="entry name" value="PROKAR_LIPOPROTEIN"/>
    <property type="match status" value="1"/>
</dbReference>
<name>A0ABX9JV55_9BACT</name>
<comment type="caution">
    <text evidence="2">The sequence shown here is derived from an EMBL/GenBank/DDBJ whole genome shotgun (WGS) entry which is preliminary data.</text>
</comment>
<organism evidence="2 3">
    <name type="scientific">Archangium gephyra</name>
    <dbReference type="NCBI Taxonomy" id="48"/>
    <lineage>
        <taxon>Bacteria</taxon>
        <taxon>Pseudomonadati</taxon>
        <taxon>Myxococcota</taxon>
        <taxon>Myxococcia</taxon>
        <taxon>Myxococcales</taxon>
        <taxon>Cystobacterineae</taxon>
        <taxon>Archangiaceae</taxon>
        <taxon>Archangium</taxon>
    </lineage>
</organism>
<dbReference type="Proteomes" id="UP000256345">
    <property type="component" value="Unassembled WGS sequence"/>
</dbReference>
<evidence type="ECO:0000256" key="1">
    <source>
        <dbReference type="SAM" id="MobiDB-lite"/>
    </source>
</evidence>
<keyword evidence="3" id="KW-1185">Reference proteome</keyword>
<sequence>MSPTRPVGPVVLALALWALLAGCATDHPRGSLTSGFGLHSRSLSASRRPATVAALAETAGGAGGFPEVSAVAPWNEVLWEGVAQPSAPAPLFCSGVALPPGWPDLSSRDEELLAPLLGCSPAEFLHIQHRVDMPRLVEALEDWGAVRLGALGPVRDDAAPLLQRKRVAFLLTATELYGLAYTEVFALFVLHSAHDDEVREMLRLLAQDKQLAQTLGLMPAVREELEARGLPLAHFPDRAEQSRDVLRGLGRAARDALSSSQTSEDARYTSLHPMRGQLPPPYQRAFDEVRQALVQRHFAPGHVTVGSFDSLTFGVPLGFYHLVTGTGRGAYTLSQGQYEQATRELAPATLLVALYAGGKGLRPLSQARASTGLPRGLPPEQRLRALQEMARQWEAKLGVDGLRELARDIRASREAGQFVAAGGVDAALALREARGNVARAQAWLSQRTPEHASPTAARGGAGKGPGEVASVADGTARSTPKTSPAARHQTGLSSLVDEQAGLTPEVVEAKWLRVELESSSPRLPGNVELLEKQRPVLELPPPGAQGNPRWSEYVAYYEKRLGELRQRTSVKPPLAWAGYERMRGWFARGLAFERIMVELLRIDAQRPRAERRFLGDFLQPRIETYVGVRTPERGLRFADVLVIEEGTFASTPPRVETFSFKSRDLSLLEEGALKTQMKADASEALRYYGGTLNIRRPSLQHLVREGSNVPVQKVRLVYQGGTLKPKDVADLQAAVSAAKDVAPAVEVLFQ</sequence>
<reference evidence="2 3" key="1">
    <citation type="submission" date="2018-08" db="EMBL/GenBank/DDBJ databases">
        <title>Genomic Encyclopedia of Archaeal and Bacterial Type Strains, Phase II (KMG-II): from individual species to whole genera.</title>
        <authorList>
            <person name="Goeker M."/>
        </authorList>
    </citation>
    <scope>NUCLEOTIDE SEQUENCE [LARGE SCALE GENOMIC DNA]</scope>
    <source>
        <strain evidence="2 3">DSM 2261</strain>
    </source>
</reference>